<keyword evidence="4 6" id="KW-1133">Transmembrane helix</keyword>
<keyword evidence="5 6" id="KW-0472">Membrane</keyword>
<feature type="transmembrane region" description="Helical" evidence="6">
    <location>
        <begin position="102"/>
        <end position="128"/>
    </location>
</feature>
<reference evidence="8" key="3">
    <citation type="submission" date="2025-08" db="UniProtKB">
        <authorList>
            <consortium name="RefSeq"/>
        </authorList>
    </citation>
    <scope>IDENTIFICATION</scope>
</reference>
<evidence type="ECO:0000256" key="4">
    <source>
        <dbReference type="ARBA" id="ARBA00022989"/>
    </source>
</evidence>
<reference evidence="8" key="1">
    <citation type="journal article" date="2010" name="Microbiology">
        <title>The Streptococcus mutans Cid and Lrg systems modulate virulence traits in response to multiple environmental signals.</title>
        <authorList>
            <person name="Ahn S.J."/>
            <person name="Rice K.C."/>
            <person name="Oleas J."/>
            <person name="Bayles K.W."/>
            <person name="Burne R.A."/>
        </authorList>
    </citation>
    <scope>NUCLEOTIDE SEQUENCE</scope>
</reference>
<protein>
    <submittedName>
        <fullName evidence="8">CidA/LrgA family protein</fullName>
    </submittedName>
</protein>
<dbReference type="PANTHER" id="PTHR33931:SF2">
    <property type="entry name" value="HOLIN-LIKE PROTEIN CIDA"/>
    <property type="match status" value="1"/>
</dbReference>
<dbReference type="PANTHER" id="PTHR33931">
    <property type="entry name" value="HOLIN-LIKE PROTEIN CIDA-RELATED"/>
    <property type="match status" value="1"/>
</dbReference>
<evidence type="ECO:0000256" key="3">
    <source>
        <dbReference type="ARBA" id="ARBA00022692"/>
    </source>
</evidence>
<feature type="transmembrane region" description="Helical" evidence="6">
    <location>
        <begin position="12"/>
        <end position="32"/>
    </location>
</feature>
<dbReference type="OrthoDB" id="194658at2"/>
<keyword evidence="7" id="KW-1185">Reference proteome</keyword>
<evidence type="ECO:0000256" key="1">
    <source>
        <dbReference type="ARBA" id="ARBA00004651"/>
    </source>
</evidence>
<dbReference type="Pfam" id="PF03788">
    <property type="entry name" value="LrgA"/>
    <property type="match status" value="1"/>
</dbReference>
<evidence type="ECO:0000313" key="8">
    <source>
        <dbReference type="RefSeq" id="WP_051377984.1"/>
    </source>
</evidence>
<accession>A0A8B6X9A3</accession>
<reference evidence="8" key="2">
    <citation type="journal article" date="2011" name="J. Bacteriol.">
        <title>Staphylococcus aureus CidA and LrgA proteins exhibit holin-like properties.</title>
        <authorList>
            <person name="Ranjit D.K."/>
            <person name="Endres J.L."/>
            <person name="Bayles K.W."/>
        </authorList>
    </citation>
    <scope>NUCLEOTIDE SEQUENCE</scope>
</reference>
<evidence type="ECO:0000256" key="5">
    <source>
        <dbReference type="ARBA" id="ARBA00023136"/>
    </source>
</evidence>
<dbReference type="GO" id="GO:0005886">
    <property type="term" value="C:plasma membrane"/>
    <property type="evidence" value="ECO:0007669"/>
    <property type="project" value="UniProtKB-SubCell"/>
</dbReference>
<name>A0A8B6X9A3_9BURK</name>
<dbReference type="Proteomes" id="UP000675920">
    <property type="component" value="Unplaced"/>
</dbReference>
<feature type="transmembrane region" description="Helical" evidence="6">
    <location>
        <begin position="71"/>
        <end position="90"/>
    </location>
</feature>
<evidence type="ECO:0000256" key="2">
    <source>
        <dbReference type="ARBA" id="ARBA00022475"/>
    </source>
</evidence>
<proteinExistence type="predicted"/>
<sequence>MTVQRLPLRVRALLRHSRLLQIGLLMAVWWLAESLRQHLALPVPGSVLGLGAMLALLLARIVRVESFRQGARWLLGEMLLFFVPAAMALLDHPEFLSVTGLKLLAVVAVGTLLVMGTTALAVEACFLLSRRAMAAPDTLAGSALPRAHGLR</sequence>
<keyword evidence="2" id="KW-1003">Cell membrane</keyword>
<evidence type="ECO:0000313" key="7">
    <source>
        <dbReference type="Proteomes" id="UP000675920"/>
    </source>
</evidence>
<comment type="subcellular location">
    <subcellularLocation>
        <location evidence="1">Cell membrane</location>
        <topology evidence="1">Multi-pass membrane protein</topology>
    </subcellularLocation>
</comment>
<feature type="transmembrane region" description="Helical" evidence="6">
    <location>
        <begin position="38"/>
        <end position="59"/>
    </location>
</feature>
<keyword evidence="3 6" id="KW-0812">Transmembrane</keyword>
<organism evidence="7 8">
    <name type="scientific">Derxia gummosa DSM 723</name>
    <dbReference type="NCBI Taxonomy" id="1121388"/>
    <lineage>
        <taxon>Bacteria</taxon>
        <taxon>Pseudomonadati</taxon>
        <taxon>Pseudomonadota</taxon>
        <taxon>Betaproteobacteria</taxon>
        <taxon>Burkholderiales</taxon>
        <taxon>Alcaligenaceae</taxon>
        <taxon>Derxia</taxon>
    </lineage>
</organism>
<dbReference type="AlphaFoldDB" id="A0A8B6X9A3"/>
<dbReference type="InterPro" id="IPR005538">
    <property type="entry name" value="LrgA/CidA"/>
</dbReference>
<evidence type="ECO:0000256" key="6">
    <source>
        <dbReference type="SAM" id="Phobius"/>
    </source>
</evidence>
<dbReference type="RefSeq" id="WP_051377984.1">
    <property type="nucleotide sequence ID" value="NZ_AXWS01000007.1"/>
</dbReference>